<feature type="transmembrane region" description="Helical" evidence="10">
    <location>
        <begin position="79"/>
        <end position="103"/>
    </location>
</feature>
<name>A0ABS0EZE2_9BACL</name>
<comment type="function">
    <text evidence="10">Catalyzes the transfer of an acyl group from acyl-phosphate (acyl-PO(4)) to glycerol-3-phosphate (G3P) to form lysophosphatidic acid (LPA). This enzyme utilizes acyl-phosphate as fatty acyl donor, but not acyl-CoA or acyl-ACP.</text>
</comment>
<evidence type="ECO:0000256" key="5">
    <source>
        <dbReference type="ARBA" id="ARBA00022989"/>
    </source>
</evidence>
<dbReference type="EC" id="2.3.1.275" evidence="10"/>
<keyword evidence="3 10" id="KW-0808">Transferase</keyword>
<dbReference type="EMBL" id="JADPKZ010000015">
    <property type="protein sequence ID" value="MBF8376396.1"/>
    <property type="molecule type" value="Genomic_DNA"/>
</dbReference>
<feature type="transmembrane region" description="Helical" evidence="10">
    <location>
        <begin position="115"/>
        <end position="140"/>
    </location>
</feature>
<dbReference type="SMART" id="SM01207">
    <property type="entry name" value="G3P_acyltransf"/>
    <property type="match status" value="1"/>
</dbReference>
<accession>A0ABS0EZE2</accession>
<comment type="catalytic activity">
    <reaction evidence="10">
        <text>an acyl phosphate + sn-glycerol 3-phosphate = a 1-acyl-sn-glycero-3-phosphate + phosphate</text>
        <dbReference type="Rhea" id="RHEA:34075"/>
        <dbReference type="ChEBI" id="CHEBI:43474"/>
        <dbReference type="ChEBI" id="CHEBI:57597"/>
        <dbReference type="ChEBI" id="CHEBI:57970"/>
        <dbReference type="ChEBI" id="CHEBI:59918"/>
        <dbReference type="EC" id="2.3.1.275"/>
    </reaction>
</comment>
<dbReference type="InterPro" id="IPR003811">
    <property type="entry name" value="G3P_acylTferase_PlsY"/>
</dbReference>
<evidence type="ECO:0000313" key="11">
    <source>
        <dbReference type="EMBL" id="MBF8376396.1"/>
    </source>
</evidence>
<dbReference type="Pfam" id="PF02660">
    <property type="entry name" value="G3P_acyltransf"/>
    <property type="match status" value="1"/>
</dbReference>
<comment type="pathway">
    <text evidence="10">Lipid metabolism; phospholipid metabolism.</text>
</comment>
<keyword evidence="5 10" id="KW-1133">Transmembrane helix</keyword>
<feature type="transmembrane region" description="Helical" evidence="10">
    <location>
        <begin position="146"/>
        <end position="178"/>
    </location>
</feature>
<evidence type="ECO:0000256" key="6">
    <source>
        <dbReference type="ARBA" id="ARBA00023098"/>
    </source>
</evidence>
<organism evidence="11 12">
    <name type="scientific">Alicyclobacillus mali</name>
    <name type="common">ex Roth et al. 2021</name>
    <dbReference type="NCBI Taxonomy" id="1123961"/>
    <lineage>
        <taxon>Bacteria</taxon>
        <taxon>Bacillati</taxon>
        <taxon>Bacillota</taxon>
        <taxon>Bacilli</taxon>
        <taxon>Bacillales</taxon>
        <taxon>Alicyclobacillaceae</taxon>
        <taxon>Alicyclobacillus</taxon>
    </lineage>
</organism>
<comment type="caution">
    <text evidence="11">The sequence shown here is derived from an EMBL/GenBank/DDBJ whole genome shotgun (WGS) entry which is preliminary data.</text>
</comment>
<comment type="subcellular location">
    <subcellularLocation>
        <location evidence="10">Cell membrane</location>
        <topology evidence="10">Multi-pass membrane protein</topology>
    </subcellularLocation>
</comment>
<dbReference type="PANTHER" id="PTHR30309:SF0">
    <property type="entry name" value="GLYCEROL-3-PHOSPHATE ACYLTRANSFERASE-RELATED"/>
    <property type="match status" value="1"/>
</dbReference>
<dbReference type="GO" id="GO:0004366">
    <property type="term" value="F:glycerol-3-phosphate O-acyltransferase activity"/>
    <property type="evidence" value="ECO:0007669"/>
    <property type="project" value="UniProtKB-EC"/>
</dbReference>
<keyword evidence="2 10" id="KW-0444">Lipid biosynthesis</keyword>
<keyword evidence="6 10" id="KW-0443">Lipid metabolism</keyword>
<evidence type="ECO:0000256" key="2">
    <source>
        <dbReference type="ARBA" id="ARBA00022516"/>
    </source>
</evidence>
<comment type="similarity">
    <text evidence="10">Belongs to the PlsY family.</text>
</comment>
<reference evidence="11 12" key="1">
    <citation type="submission" date="2020-11" db="EMBL/GenBank/DDBJ databases">
        <title>Genomic insight of Alicyclobacillus mali FL 18 reveals a new arsenic-resistant strain, with potential in environmental biotechnology.</title>
        <authorList>
            <person name="Fiorentino G."/>
            <person name="Gallo G."/>
            <person name="Aulitto M."/>
        </authorList>
    </citation>
    <scope>NUCLEOTIDE SEQUENCE [LARGE SCALE GENOMIC DNA]</scope>
    <source>
        <strain evidence="11 12">FL 18</strain>
    </source>
</reference>
<keyword evidence="7 10" id="KW-0472">Membrane</keyword>
<feature type="transmembrane region" description="Helical" evidence="10">
    <location>
        <begin position="50"/>
        <end position="73"/>
    </location>
</feature>
<evidence type="ECO:0000256" key="1">
    <source>
        <dbReference type="ARBA" id="ARBA00022475"/>
    </source>
</evidence>
<evidence type="ECO:0000256" key="4">
    <source>
        <dbReference type="ARBA" id="ARBA00022692"/>
    </source>
</evidence>
<dbReference type="PANTHER" id="PTHR30309">
    <property type="entry name" value="INNER MEMBRANE PROTEIN YGIH"/>
    <property type="match status" value="1"/>
</dbReference>
<dbReference type="Proteomes" id="UP000642910">
    <property type="component" value="Unassembled WGS sequence"/>
</dbReference>
<evidence type="ECO:0000256" key="8">
    <source>
        <dbReference type="ARBA" id="ARBA00023209"/>
    </source>
</evidence>
<evidence type="ECO:0000313" key="12">
    <source>
        <dbReference type="Proteomes" id="UP000642910"/>
    </source>
</evidence>
<keyword evidence="12" id="KW-1185">Reference proteome</keyword>
<comment type="subunit">
    <text evidence="10">Probably interacts with PlsX.</text>
</comment>
<proteinExistence type="inferred from homology"/>
<sequence>MAWFGLLAVVISYLIGSISTSTLLVRWISGRDIRSVGSGNAGATNTMRTLGLKWGVLVLVFDGLKGAIALWIADALVPHGTWALALSAVAVVVGHNWPVFFGFRGGKGIATTIGVLLWLAPLPAVIAGLVCLAVIAVTRYVSLGSLVFVCLVPILIVAFRFEGWIFAASVALALLAVYRHRSNIDRLLHGTERRIFDRTSEGVR</sequence>
<evidence type="ECO:0000256" key="9">
    <source>
        <dbReference type="ARBA" id="ARBA00023264"/>
    </source>
</evidence>
<evidence type="ECO:0000256" key="3">
    <source>
        <dbReference type="ARBA" id="ARBA00022679"/>
    </source>
</evidence>
<keyword evidence="11" id="KW-0012">Acyltransferase</keyword>
<keyword evidence="8 10" id="KW-0594">Phospholipid biosynthesis</keyword>
<protein>
    <recommendedName>
        <fullName evidence="10">Glycerol-3-phosphate acyltransferase</fullName>
    </recommendedName>
    <alternativeName>
        <fullName evidence="10">Acyl-PO4 G3P acyltransferase</fullName>
    </alternativeName>
    <alternativeName>
        <fullName evidence="10">Acyl-phosphate--glycerol-3-phosphate acyltransferase</fullName>
    </alternativeName>
    <alternativeName>
        <fullName evidence="10">G3P acyltransferase</fullName>
        <shortName evidence="10">GPAT</shortName>
        <ecNumber evidence="10">2.3.1.275</ecNumber>
    </alternativeName>
    <alternativeName>
        <fullName evidence="10">Lysophosphatidic acid synthase</fullName>
        <shortName evidence="10">LPA synthase</shortName>
    </alternativeName>
</protein>
<keyword evidence="4 10" id="KW-0812">Transmembrane</keyword>
<keyword evidence="9 10" id="KW-1208">Phospholipid metabolism</keyword>
<dbReference type="NCBIfam" id="TIGR00023">
    <property type="entry name" value="glycerol-3-phosphate 1-O-acyltransferase PlsY"/>
    <property type="match status" value="1"/>
</dbReference>
<keyword evidence="1 10" id="KW-1003">Cell membrane</keyword>
<dbReference type="HAMAP" id="MF_01043">
    <property type="entry name" value="PlsY"/>
    <property type="match status" value="1"/>
</dbReference>
<evidence type="ECO:0000256" key="7">
    <source>
        <dbReference type="ARBA" id="ARBA00023136"/>
    </source>
</evidence>
<feature type="transmembrane region" description="Helical" evidence="10">
    <location>
        <begin position="6"/>
        <end position="29"/>
    </location>
</feature>
<evidence type="ECO:0000256" key="10">
    <source>
        <dbReference type="HAMAP-Rule" id="MF_01043"/>
    </source>
</evidence>
<gene>
    <name evidence="10 11" type="primary">plsY</name>
    <name evidence="11" type="ORF">IW967_00635</name>
</gene>
<dbReference type="RefSeq" id="WP_195866780.1">
    <property type="nucleotide sequence ID" value="NZ_JADPKZ010000015.1"/>
</dbReference>